<name>A0A0W8FL60_9ZZZZ</name>
<organism evidence="7">
    <name type="scientific">hydrocarbon metagenome</name>
    <dbReference type="NCBI Taxonomy" id="938273"/>
    <lineage>
        <taxon>unclassified sequences</taxon>
        <taxon>metagenomes</taxon>
        <taxon>ecological metagenomes</taxon>
    </lineage>
</organism>
<evidence type="ECO:0000259" key="6">
    <source>
        <dbReference type="PROSITE" id="PS51371"/>
    </source>
</evidence>
<evidence type="ECO:0000256" key="4">
    <source>
        <dbReference type="ARBA" id="ARBA00022737"/>
    </source>
</evidence>
<dbReference type="InterPro" id="IPR000644">
    <property type="entry name" value="CBS_dom"/>
</dbReference>
<protein>
    <submittedName>
        <fullName evidence="7">Magnesium and cobalt efflux protein corc</fullName>
    </submittedName>
</protein>
<gene>
    <name evidence="7" type="ORF">ASZ90_008608</name>
</gene>
<keyword evidence="3" id="KW-0472">Membrane</keyword>
<accession>A0A0W8FL60</accession>
<keyword evidence="4" id="KW-0677">Repeat</keyword>
<sequence length="277" mass="31853">MNITKNILRLFFWHDKKYIKSRIDTALYRAQKSGLLDPSSREMIEGIMEFTHILVREIMIPRTEIVAVSTEATMDEIIDEVIESRHTRIPVYRGTIDNIVGILNVKDMLKFWSKQITKDDLLACLNTPYYIPETKNTHLLFYELKENKKNMAIVIDEYGGTAGLITLEDLLEEIVGELRDEHETTSVADGFLQLPDGSIIFDGRMEIENVEEHLNVNLKKGKYETLSGLILNSTKRIPLSGEKFQIEGLEVTIENAGERSIKKVRIKKIEINNLNEK</sequence>
<dbReference type="PANTHER" id="PTHR22777:SF32">
    <property type="entry name" value="UPF0053 INNER MEMBRANE PROTEIN YFJD"/>
    <property type="match status" value="1"/>
</dbReference>
<dbReference type="PANTHER" id="PTHR22777">
    <property type="entry name" value="HEMOLYSIN-RELATED"/>
    <property type="match status" value="1"/>
</dbReference>
<dbReference type="InterPro" id="IPR044751">
    <property type="entry name" value="Ion_transp-like_CBS"/>
</dbReference>
<dbReference type="PROSITE" id="PS51371">
    <property type="entry name" value="CBS"/>
    <property type="match status" value="2"/>
</dbReference>
<evidence type="ECO:0000256" key="5">
    <source>
        <dbReference type="ARBA" id="ARBA00023122"/>
    </source>
</evidence>
<dbReference type="FunFam" id="3.10.580.10:FF:000002">
    <property type="entry name" value="Magnesium/cobalt efflux protein CorC"/>
    <property type="match status" value="1"/>
</dbReference>
<evidence type="ECO:0000256" key="3">
    <source>
        <dbReference type="ARBA" id="ARBA00022475"/>
    </source>
</evidence>
<dbReference type="Pfam" id="PF00571">
    <property type="entry name" value="CBS"/>
    <property type="match status" value="2"/>
</dbReference>
<keyword evidence="3" id="KW-1003">Cell membrane</keyword>
<keyword evidence="5" id="KW-0129">CBS domain</keyword>
<dbReference type="AlphaFoldDB" id="A0A0W8FL60"/>
<dbReference type="SUPFAM" id="SSF54631">
    <property type="entry name" value="CBS-domain pair"/>
    <property type="match status" value="1"/>
</dbReference>
<dbReference type="GO" id="GO:0050660">
    <property type="term" value="F:flavin adenine dinucleotide binding"/>
    <property type="evidence" value="ECO:0007669"/>
    <property type="project" value="InterPro"/>
</dbReference>
<dbReference type="Gene3D" id="3.10.580.10">
    <property type="entry name" value="CBS-domain"/>
    <property type="match status" value="1"/>
</dbReference>
<dbReference type="InterPro" id="IPR005170">
    <property type="entry name" value="Transptr-assoc_dom"/>
</dbReference>
<evidence type="ECO:0000313" key="7">
    <source>
        <dbReference type="EMBL" id="KUG21632.1"/>
    </source>
</evidence>
<reference evidence="7" key="1">
    <citation type="journal article" date="2015" name="Proc. Natl. Acad. Sci. U.S.A.">
        <title>Networks of energetic and metabolic interactions define dynamics in microbial communities.</title>
        <authorList>
            <person name="Embree M."/>
            <person name="Liu J.K."/>
            <person name="Al-Bassam M.M."/>
            <person name="Zengler K."/>
        </authorList>
    </citation>
    <scope>NUCLEOTIDE SEQUENCE</scope>
</reference>
<dbReference type="Gene3D" id="3.30.465.10">
    <property type="match status" value="1"/>
</dbReference>
<dbReference type="Pfam" id="PF03471">
    <property type="entry name" value="CorC_HlyC"/>
    <property type="match status" value="1"/>
</dbReference>
<proteinExistence type="inferred from homology"/>
<dbReference type="SMART" id="SM01091">
    <property type="entry name" value="CorC_HlyC"/>
    <property type="match status" value="1"/>
</dbReference>
<comment type="similarity">
    <text evidence="2">Belongs to the UPF0053 family.</text>
</comment>
<evidence type="ECO:0000256" key="1">
    <source>
        <dbReference type="ARBA" id="ARBA00004651"/>
    </source>
</evidence>
<dbReference type="InterPro" id="IPR036318">
    <property type="entry name" value="FAD-bd_PCMH-like_sf"/>
</dbReference>
<feature type="domain" description="CBS" evidence="6">
    <location>
        <begin position="124"/>
        <end position="181"/>
    </location>
</feature>
<dbReference type="InterPro" id="IPR016169">
    <property type="entry name" value="FAD-bd_PCMH_sub2"/>
</dbReference>
<comment type="caution">
    <text evidence="7">The sequence shown here is derived from an EMBL/GenBank/DDBJ whole genome shotgun (WGS) entry which is preliminary data.</text>
</comment>
<dbReference type="InterPro" id="IPR046342">
    <property type="entry name" value="CBS_dom_sf"/>
</dbReference>
<evidence type="ECO:0000256" key="2">
    <source>
        <dbReference type="ARBA" id="ARBA00006337"/>
    </source>
</evidence>
<feature type="domain" description="CBS" evidence="6">
    <location>
        <begin position="59"/>
        <end position="121"/>
    </location>
</feature>
<dbReference type="GO" id="GO:0005886">
    <property type="term" value="C:plasma membrane"/>
    <property type="evidence" value="ECO:0007669"/>
    <property type="project" value="UniProtKB-SubCell"/>
</dbReference>
<dbReference type="CDD" id="cd04590">
    <property type="entry name" value="CBS_pair_CorC_HlyC_assoc"/>
    <property type="match status" value="1"/>
</dbReference>
<dbReference type="EMBL" id="LNQE01001037">
    <property type="protein sequence ID" value="KUG21632.1"/>
    <property type="molecule type" value="Genomic_DNA"/>
</dbReference>
<comment type="subcellular location">
    <subcellularLocation>
        <location evidence="1">Cell membrane</location>
        <topology evidence="1">Multi-pass membrane protein</topology>
    </subcellularLocation>
</comment>
<dbReference type="SUPFAM" id="SSF56176">
    <property type="entry name" value="FAD-binding/transporter-associated domain-like"/>
    <property type="match status" value="1"/>
</dbReference>